<dbReference type="EMBL" id="CM042049">
    <property type="protein sequence ID" value="KAI3749110.1"/>
    <property type="molecule type" value="Genomic_DNA"/>
</dbReference>
<gene>
    <name evidence="1" type="ORF">L6452_12700</name>
</gene>
<comment type="caution">
    <text evidence="1">The sequence shown here is derived from an EMBL/GenBank/DDBJ whole genome shotgun (WGS) entry which is preliminary data.</text>
</comment>
<sequence>MYRSTAKEHGTGRRGNPGGQEQAWYVTEEGTKQLRTMHEDLKPMPTDFYKTIAIYDDPTANYRAMQIQLQMFPLLNDERYRPERVTSSIEIGAARESTTAIRKLQEILQFKAQIAYCKSPNDEYTQSIQSEVRMQNLEARGLRYKMEQLAKKVGHIDI</sequence>
<accession>A0ACB9DRS4</accession>
<dbReference type="Proteomes" id="UP001055879">
    <property type="component" value="Linkage Group LG03"/>
</dbReference>
<proteinExistence type="predicted"/>
<name>A0ACB9DRS4_ARCLA</name>
<evidence type="ECO:0000313" key="2">
    <source>
        <dbReference type="Proteomes" id="UP001055879"/>
    </source>
</evidence>
<reference evidence="2" key="1">
    <citation type="journal article" date="2022" name="Mol. Ecol. Resour.">
        <title>The genomes of chicory, endive, great burdock and yacon provide insights into Asteraceae palaeo-polyploidization history and plant inulin production.</title>
        <authorList>
            <person name="Fan W."/>
            <person name="Wang S."/>
            <person name="Wang H."/>
            <person name="Wang A."/>
            <person name="Jiang F."/>
            <person name="Liu H."/>
            <person name="Zhao H."/>
            <person name="Xu D."/>
            <person name="Zhang Y."/>
        </authorList>
    </citation>
    <scope>NUCLEOTIDE SEQUENCE [LARGE SCALE GENOMIC DNA]</scope>
    <source>
        <strain evidence="2">cv. Niubang</strain>
    </source>
</reference>
<protein>
    <submittedName>
        <fullName evidence="1">Uncharacterized protein</fullName>
    </submittedName>
</protein>
<keyword evidence="2" id="KW-1185">Reference proteome</keyword>
<reference evidence="1 2" key="2">
    <citation type="journal article" date="2022" name="Mol. Ecol. Resour.">
        <title>The genomes of chicory, endive, great burdock and yacon provide insights into Asteraceae paleo-polyploidization history and plant inulin production.</title>
        <authorList>
            <person name="Fan W."/>
            <person name="Wang S."/>
            <person name="Wang H."/>
            <person name="Wang A."/>
            <person name="Jiang F."/>
            <person name="Liu H."/>
            <person name="Zhao H."/>
            <person name="Xu D."/>
            <person name="Zhang Y."/>
        </authorList>
    </citation>
    <scope>NUCLEOTIDE SEQUENCE [LARGE SCALE GENOMIC DNA]</scope>
    <source>
        <strain evidence="2">cv. Niubang</strain>
    </source>
</reference>
<organism evidence="1 2">
    <name type="scientific">Arctium lappa</name>
    <name type="common">Greater burdock</name>
    <name type="synonym">Lappa major</name>
    <dbReference type="NCBI Taxonomy" id="4217"/>
    <lineage>
        <taxon>Eukaryota</taxon>
        <taxon>Viridiplantae</taxon>
        <taxon>Streptophyta</taxon>
        <taxon>Embryophyta</taxon>
        <taxon>Tracheophyta</taxon>
        <taxon>Spermatophyta</taxon>
        <taxon>Magnoliopsida</taxon>
        <taxon>eudicotyledons</taxon>
        <taxon>Gunneridae</taxon>
        <taxon>Pentapetalae</taxon>
        <taxon>asterids</taxon>
        <taxon>campanulids</taxon>
        <taxon>Asterales</taxon>
        <taxon>Asteraceae</taxon>
        <taxon>Carduoideae</taxon>
        <taxon>Cardueae</taxon>
        <taxon>Arctiinae</taxon>
        <taxon>Arctium</taxon>
    </lineage>
</organism>
<evidence type="ECO:0000313" key="1">
    <source>
        <dbReference type="EMBL" id="KAI3749110.1"/>
    </source>
</evidence>